<feature type="region of interest" description="Disordered" evidence="5">
    <location>
        <begin position="455"/>
        <end position="498"/>
    </location>
</feature>
<dbReference type="GO" id="GO:0032958">
    <property type="term" value="P:inositol phosphate biosynthetic process"/>
    <property type="evidence" value="ECO:0007669"/>
    <property type="project" value="InterPro"/>
</dbReference>
<comment type="caution">
    <text evidence="6">The sequence shown here is derived from an EMBL/GenBank/DDBJ whole genome shotgun (WGS) entry which is preliminary data.</text>
</comment>
<keyword evidence="2 4" id="KW-0808">Transferase</keyword>
<feature type="compositionally biased region" description="Polar residues" evidence="5">
    <location>
        <begin position="360"/>
        <end position="387"/>
    </location>
</feature>
<organism evidence="6 7">
    <name type="scientific">Lymnaea stagnalis</name>
    <name type="common">Great pond snail</name>
    <name type="synonym">Helix stagnalis</name>
    <dbReference type="NCBI Taxonomy" id="6523"/>
    <lineage>
        <taxon>Eukaryota</taxon>
        <taxon>Metazoa</taxon>
        <taxon>Spiralia</taxon>
        <taxon>Lophotrochozoa</taxon>
        <taxon>Mollusca</taxon>
        <taxon>Gastropoda</taxon>
        <taxon>Heterobranchia</taxon>
        <taxon>Euthyneura</taxon>
        <taxon>Panpulmonata</taxon>
        <taxon>Hygrophila</taxon>
        <taxon>Lymnaeoidea</taxon>
        <taxon>Lymnaeidae</taxon>
        <taxon>Lymnaea</taxon>
    </lineage>
</organism>
<dbReference type="EC" id="2.7.-.-" evidence="4"/>
<evidence type="ECO:0000256" key="2">
    <source>
        <dbReference type="ARBA" id="ARBA00022679"/>
    </source>
</evidence>
<keyword evidence="3 4" id="KW-0418">Kinase</keyword>
<gene>
    <name evidence="6" type="ORF">GSLYS_00003709001</name>
</gene>
<dbReference type="InterPro" id="IPR038286">
    <property type="entry name" value="IPK_sf"/>
</dbReference>
<dbReference type="PANTHER" id="PTHR12400:SF21">
    <property type="entry name" value="KINASE"/>
    <property type="match status" value="1"/>
</dbReference>
<evidence type="ECO:0000256" key="5">
    <source>
        <dbReference type="SAM" id="MobiDB-lite"/>
    </source>
</evidence>
<dbReference type="Gene3D" id="3.30.470.160">
    <property type="entry name" value="Inositol polyphosphate kinase"/>
    <property type="match status" value="1"/>
</dbReference>
<protein>
    <recommendedName>
        <fullName evidence="4">Kinase</fullName>
        <ecNumber evidence="4">2.7.-.-</ecNumber>
    </recommendedName>
</protein>
<dbReference type="PANTHER" id="PTHR12400">
    <property type="entry name" value="INOSITOL POLYPHOSPHATE KINASE"/>
    <property type="match status" value="1"/>
</dbReference>
<feature type="compositionally biased region" description="Basic and acidic residues" evidence="5">
    <location>
        <begin position="538"/>
        <end position="549"/>
    </location>
</feature>
<dbReference type="GO" id="GO:0000828">
    <property type="term" value="F:inositol hexakisphosphate kinase activity"/>
    <property type="evidence" value="ECO:0007669"/>
    <property type="project" value="TreeGrafter"/>
</dbReference>
<dbReference type="Proteomes" id="UP001497497">
    <property type="component" value="Unassembled WGS sequence"/>
</dbReference>
<feature type="region of interest" description="Disordered" evidence="5">
    <location>
        <begin position="326"/>
        <end position="442"/>
    </location>
</feature>
<dbReference type="InterPro" id="IPR005522">
    <property type="entry name" value="IPK"/>
</dbReference>
<evidence type="ECO:0000256" key="4">
    <source>
        <dbReference type="RuleBase" id="RU363090"/>
    </source>
</evidence>
<sequence length="623" mass="69679">MEWRPAEVNQPLAPFDHQVAGQSSMLRYDTTTVCKPLIAREHFVYQTLPEELKEFTPEYRGEIEVRLLEADGFIQLYGRYVSDHTSDVVCPCASELEAPNHPDAPNHEEEIFGARTNSVHVSRCMIRVLRSGSYEVCSSTEEVFCAEDSNPQHPSTHNLNPWSLMNHKRLLDKMRKSEHSPDKIRFILLKNVVADFKHPCILDLKIGSRLHGDDASHVKVASQSQKCQKTTSSSLGLRLCGMQVYHVSTGMYHSVDKYHGRTLNEKSFQEMLKSFLHNSVEFRKELVNPIVNRLLQLIKCLKGLTSYRFYASSLLIIYDGDMGESQPVNTTSPQGGQNTQGQLFSKHSTDMKDRGCGSLPSLSQGDQQVSQTMPVKSKSVHQPSQFRGQELHSPNPTPLCENTCFSESQDAIIPGRLDPRSKNRSNQPHSSKTVPGGHISTPTDIVLKESNLNETEQTVHFSHSAPKPSLEYSNNKQMSCSPLNTDNKTSVQSQPSDKDEHLLINELSPLLTGKDSLPLNNVPCNFQDLTFPKAKNLTTKETEVSKPDGKTSSTFPLGNPMKEHAPNPAARHGVKVDVKMIDFAHTTHQGFISDKVRHSGPDADYIRGLENLVKLFICLMDAS</sequence>
<name>A0AAV2HAP4_LYMST</name>
<proteinExistence type="inferred from homology"/>
<dbReference type="SUPFAM" id="SSF56104">
    <property type="entry name" value="SAICAR synthase-like"/>
    <property type="match status" value="1"/>
</dbReference>
<dbReference type="GO" id="GO:0005634">
    <property type="term" value="C:nucleus"/>
    <property type="evidence" value="ECO:0007669"/>
    <property type="project" value="TreeGrafter"/>
</dbReference>
<feature type="compositionally biased region" description="Polar residues" evidence="5">
    <location>
        <begin position="326"/>
        <end position="346"/>
    </location>
</feature>
<dbReference type="EMBL" id="CAXITT010000050">
    <property type="protein sequence ID" value="CAL1529554.1"/>
    <property type="molecule type" value="Genomic_DNA"/>
</dbReference>
<accession>A0AAV2HAP4</accession>
<evidence type="ECO:0000256" key="3">
    <source>
        <dbReference type="ARBA" id="ARBA00022777"/>
    </source>
</evidence>
<feature type="region of interest" description="Disordered" evidence="5">
    <location>
        <begin position="538"/>
        <end position="569"/>
    </location>
</feature>
<reference evidence="6 7" key="1">
    <citation type="submission" date="2024-04" db="EMBL/GenBank/DDBJ databases">
        <authorList>
            <consortium name="Genoscope - CEA"/>
            <person name="William W."/>
        </authorList>
    </citation>
    <scope>NUCLEOTIDE SEQUENCE [LARGE SCALE GENOMIC DNA]</scope>
</reference>
<feature type="compositionally biased region" description="Polar residues" evidence="5">
    <location>
        <begin position="471"/>
        <end position="495"/>
    </location>
</feature>
<evidence type="ECO:0000313" key="6">
    <source>
        <dbReference type="EMBL" id="CAL1529554.1"/>
    </source>
</evidence>
<dbReference type="GO" id="GO:0046854">
    <property type="term" value="P:phosphatidylinositol phosphate biosynthetic process"/>
    <property type="evidence" value="ECO:0007669"/>
    <property type="project" value="TreeGrafter"/>
</dbReference>
<dbReference type="Pfam" id="PF03770">
    <property type="entry name" value="IPK"/>
    <property type="match status" value="1"/>
</dbReference>
<feature type="compositionally biased region" description="Polar residues" evidence="5">
    <location>
        <begin position="424"/>
        <end position="433"/>
    </location>
</feature>
<dbReference type="GO" id="GO:0005737">
    <property type="term" value="C:cytoplasm"/>
    <property type="evidence" value="ECO:0007669"/>
    <property type="project" value="TreeGrafter"/>
</dbReference>
<dbReference type="AlphaFoldDB" id="A0AAV2HAP4"/>
<evidence type="ECO:0000256" key="1">
    <source>
        <dbReference type="ARBA" id="ARBA00007374"/>
    </source>
</evidence>
<comment type="similarity">
    <text evidence="1 4">Belongs to the inositol phosphokinase (IPK) family.</text>
</comment>
<keyword evidence="7" id="KW-1185">Reference proteome</keyword>
<evidence type="ECO:0000313" key="7">
    <source>
        <dbReference type="Proteomes" id="UP001497497"/>
    </source>
</evidence>